<dbReference type="EMBL" id="QRBI01000096">
    <property type="protein sequence ID" value="RMC18530.1"/>
    <property type="molecule type" value="Genomic_DNA"/>
</dbReference>
<accession>A0A3M0L678</accession>
<organism evidence="1 2">
    <name type="scientific">Hirundo rustica rustica</name>
    <dbReference type="NCBI Taxonomy" id="333673"/>
    <lineage>
        <taxon>Eukaryota</taxon>
        <taxon>Metazoa</taxon>
        <taxon>Chordata</taxon>
        <taxon>Craniata</taxon>
        <taxon>Vertebrata</taxon>
        <taxon>Euteleostomi</taxon>
        <taxon>Archelosauria</taxon>
        <taxon>Archosauria</taxon>
        <taxon>Dinosauria</taxon>
        <taxon>Saurischia</taxon>
        <taxon>Theropoda</taxon>
        <taxon>Coelurosauria</taxon>
        <taxon>Aves</taxon>
        <taxon>Neognathae</taxon>
        <taxon>Neoaves</taxon>
        <taxon>Telluraves</taxon>
        <taxon>Australaves</taxon>
        <taxon>Passeriformes</taxon>
        <taxon>Sylvioidea</taxon>
        <taxon>Hirundinidae</taxon>
        <taxon>Hirundo</taxon>
    </lineage>
</organism>
<evidence type="ECO:0000313" key="2">
    <source>
        <dbReference type="Proteomes" id="UP000269221"/>
    </source>
</evidence>
<keyword evidence="2" id="KW-1185">Reference proteome</keyword>
<sequence length="136" mass="16047">MLIRRSARPLKLHCPWVHDEISWLRIIPGCVVCTKKRNAAFSYHPNPHTKSHFSLLFWKGQGDFLQPQEGIPKDKKEDLKLLSSCALSQLWSDNPKILEEDWDAQMLPFNERCKVLNLKRRIEAVTTWRERNQVIE</sequence>
<gene>
    <name evidence="1" type="ORF">DUI87_04421</name>
</gene>
<protein>
    <submittedName>
        <fullName evidence="1">Uncharacterized protein</fullName>
    </submittedName>
</protein>
<evidence type="ECO:0000313" key="1">
    <source>
        <dbReference type="EMBL" id="RMC18530.1"/>
    </source>
</evidence>
<name>A0A3M0L678_HIRRU</name>
<dbReference type="Proteomes" id="UP000269221">
    <property type="component" value="Unassembled WGS sequence"/>
</dbReference>
<reference evidence="1 2" key="1">
    <citation type="submission" date="2018-07" db="EMBL/GenBank/DDBJ databases">
        <title>A high quality draft genome assembly of the barn swallow (H. rustica rustica).</title>
        <authorList>
            <person name="Formenti G."/>
            <person name="Chiara M."/>
            <person name="Poveda L."/>
            <person name="Francoijs K.-J."/>
            <person name="Bonisoli-Alquati A."/>
            <person name="Canova L."/>
            <person name="Gianfranceschi L."/>
            <person name="Horner D.S."/>
            <person name="Saino N."/>
        </authorList>
    </citation>
    <scope>NUCLEOTIDE SEQUENCE [LARGE SCALE GENOMIC DNA]</scope>
    <source>
        <strain evidence="1">Chelidonia</strain>
        <tissue evidence="1">Blood</tissue>
    </source>
</reference>
<proteinExistence type="predicted"/>
<dbReference type="AlphaFoldDB" id="A0A3M0L678"/>
<comment type="caution">
    <text evidence="1">The sequence shown here is derived from an EMBL/GenBank/DDBJ whole genome shotgun (WGS) entry which is preliminary data.</text>
</comment>